<accession>A0A644V015</accession>
<gene>
    <name evidence="1" type="ORF">SDC9_30496</name>
</gene>
<evidence type="ECO:0000313" key="1">
    <source>
        <dbReference type="EMBL" id="MPL84531.1"/>
    </source>
</evidence>
<organism evidence="1">
    <name type="scientific">bioreactor metagenome</name>
    <dbReference type="NCBI Taxonomy" id="1076179"/>
    <lineage>
        <taxon>unclassified sequences</taxon>
        <taxon>metagenomes</taxon>
        <taxon>ecological metagenomes</taxon>
    </lineage>
</organism>
<comment type="caution">
    <text evidence="1">The sequence shown here is derived from an EMBL/GenBank/DDBJ whole genome shotgun (WGS) entry which is preliminary data.</text>
</comment>
<reference evidence="1" key="1">
    <citation type="submission" date="2019-08" db="EMBL/GenBank/DDBJ databases">
        <authorList>
            <person name="Kucharzyk K."/>
            <person name="Murdoch R.W."/>
            <person name="Higgins S."/>
            <person name="Loffler F."/>
        </authorList>
    </citation>
    <scope>NUCLEOTIDE SEQUENCE</scope>
</reference>
<proteinExistence type="predicted"/>
<sequence length="95" mass="11398">MIAKLNFYNNDKLFYTDITEDFKTETSLKQYFNNIKSFTIKNIVLTLENYEIRELSSDFNRDIDIDIYCTKTVEMKNNELKNNQKKLFDFKGEAL</sequence>
<name>A0A644V015_9ZZZZ</name>
<dbReference type="EMBL" id="VSSQ01000191">
    <property type="protein sequence ID" value="MPL84531.1"/>
    <property type="molecule type" value="Genomic_DNA"/>
</dbReference>
<dbReference type="AlphaFoldDB" id="A0A644V015"/>
<protein>
    <submittedName>
        <fullName evidence="1">Uncharacterized protein</fullName>
    </submittedName>
</protein>